<sequence>MGHLHRLGRANHGSPTRTRALVERLCGIARLGGVGRRSQHLGQLARTGRGELTERTVVGVDAHVLGNDARPGPVLAHLPRIGRYVDIPVTQNPIRPVANPSGGFVHSNPSSSAMGETVRQAFQITPGAAYRVPLGRRPPAACLTAR</sequence>
<name>Q0RZK9_RHOJR</name>
<dbReference type="Proteomes" id="UP000008710">
    <property type="component" value="Plasmid pRHL1"/>
</dbReference>
<proteinExistence type="predicted"/>
<accession>Q0RZK9</accession>
<geneLocation type="plasmid" evidence="1 2">
    <name>pRHL1</name>
</geneLocation>
<dbReference type="KEGG" id="rha:RHA1_ro08232"/>
<dbReference type="HOGENOM" id="CLU_1775969_0_0_11"/>
<evidence type="ECO:0000313" key="1">
    <source>
        <dbReference type="EMBL" id="ABG99277.1"/>
    </source>
</evidence>
<organism evidence="1 2">
    <name type="scientific">Rhodococcus jostii (strain RHA1)</name>
    <dbReference type="NCBI Taxonomy" id="101510"/>
    <lineage>
        <taxon>Bacteria</taxon>
        <taxon>Bacillati</taxon>
        <taxon>Actinomycetota</taxon>
        <taxon>Actinomycetes</taxon>
        <taxon>Mycobacteriales</taxon>
        <taxon>Nocardiaceae</taxon>
        <taxon>Rhodococcus</taxon>
    </lineage>
</organism>
<dbReference type="EMBL" id="CP000432">
    <property type="protein sequence ID" value="ABG99277.1"/>
    <property type="molecule type" value="Genomic_DNA"/>
</dbReference>
<evidence type="ECO:0000313" key="2">
    <source>
        <dbReference type="Proteomes" id="UP000008710"/>
    </source>
</evidence>
<protein>
    <submittedName>
        <fullName evidence="1">Uncharacterized protein</fullName>
    </submittedName>
</protein>
<reference evidence="2" key="1">
    <citation type="journal article" date="2006" name="Proc. Natl. Acad. Sci. U.S.A.">
        <title>The complete genome of Rhodococcus sp. RHA1 provides insights into a catabolic powerhouse.</title>
        <authorList>
            <person name="McLeod M.P."/>
            <person name="Warren R.L."/>
            <person name="Hsiao W.W.L."/>
            <person name="Araki N."/>
            <person name="Myhre M."/>
            <person name="Fernandes C."/>
            <person name="Miyazawa D."/>
            <person name="Wong W."/>
            <person name="Lillquist A.L."/>
            <person name="Wang D."/>
            <person name="Dosanjh M."/>
            <person name="Hara H."/>
            <person name="Petrescu A."/>
            <person name="Morin R.D."/>
            <person name="Yang G."/>
            <person name="Stott J.M."/>
            <person name="Schein J.E."/>
            <person name="Shin H."/>
            <person name="Smailus D."/>
            <person name="Siddiqui A.S."/>
            <person name="Marra M.A."/>
            <person name="Jones S.J.M."/>
            <person name="Holt R."/>
            <person name="Brinkman F.S.L."/>
            <person name="Miyauchi K."/>
            <person name="Fukuda M."/>
            <person name="Davies J.E."/>
            <person name="Mohn W.W."/>
            <person name="Eltis L.D."/>
        </authorList>
    </citation>
    <scope>NUCLEOTIDE SEQUENCE [LARGE SCALE GENOMIC DNA]</scope>
    <source>
        <strain evidence="2">RHA1</strain>
    </source>
</reference>
<gene>
    <name evidence="1" type="ordered locus">RHA1_ro08232</name>
</gene>
<keyword evidence="1" id="KW-0614">Plasmid</keyword>
<dbReference type="AlphaFoldDB" id="Q0RZK9"/>